<dbReference type="Gene3D" id="3.10.20.90">
    <property type="entry name" value="Phosphatidylinositol 3-kinase Catalytic Subunit, Chain A, domain 1"/>
    <property type="match status" value="1"/>
</dbReference>
<sequence>MSQSSSINDQIDLQNSNKSTINQTNNLSINNPIKLQSIENYPEINHNLQLDSTNSLLISLLKPSTIEFFQSGQNHQILKIHSSKTLVQDVKTWISKNWSGKPKLDGIRLIANGRILNDNESIGQTSKNHSDPTFAQPIHVVIRPGAWTEKLPLSLNHQRPSSAPPTTTTTTTLNQLNNSSPLTLKNQKSINPIPQSNQSSTQLPSASSLPQLQSSPQPQLDSINSTSNDNLIPPTVSNSPFHLLINHLSSISSEQRDSFIENLLKAQFLLIERLESLRHQLAQNQSLLINIDFNQISLKNDQAHKLQLESWKLVEEKLIKLLTDLKYWGHHSDLNPSDLTQQLSSNLKDLGNDQSNQFERLEIGGLPFLLCIPKESQIKLFETNLSENSNNLTSLKPHLLTHLKLKTELKRILYLESRLNLLLSQTKKLQTHFNHLELVFSTSPFNLFFNRPGHNHHLSNSATSSIRAQNILNAPNLAPGQPPLPGLGAANGLGAGVGPAVGAGAGAVAGGGVAGFGFGLGIGDGLFPFPNNFPRPNGQLWQQQIPRVRRYEFTINLDSIRRYMAPLFWLSLKLSILLYIFGRHASYSKLVILISIAAIWVLWEAFSINRRHDAQVRRRDRLQRFQAGGAGAPDPVQAVLDRGRRRAERERLQRLRDQRQRQEPLPPQNLENRQGNNQPGLRPVQQNPLVERPAQNPMVNPVPPAIVRPNNRRDLRTAVAEIRARGGAFPPGTEVRPFRTTSAFSPKYWFNSIAVVGLASEYRELGLHPIGEQALGSSNSEYPRWYKYMRNIKTCVILFFGTLIPEIEKKRKKALEKRLRILNMVIADTARYRENENNQARNLESPSASIVTTARHEIQLAGRDSSKENRATSESSTKSQLIDSQSTPKKASTSAVDLMTPRSTDATIFMRKSNQDSIERTTGQAVEPNVMESEGIKSTSLRGSMKPNESKTAPDLSIGSSNDSSNNSNVIVDQKLGNSDSHQSKIGTPTMINLPIGSTSNQGAGDNTQLNQENHLNDGLDSPLTPLNERHVVGGFDDTDDDDELINGVDDEAGMVLF</sequence>
<comment type="caution">
    <text evidence="3">The sequence shown here is derived from an EMBL/GenBank/DDBJ whole genome shotgun (WGS) entry which is preliminary data.</text>
</comment>
<proteinExistence type="predicted"/>
<evidence type="ECO:0000313" key="4">
    <source>
        <dbReference type="Proteomes" id="UP000765509"/>
    </source>
</evidence>
<accession>A0A9Q3BT58</accession>
<feature type="transmembrane region" description="Helical" evidence="2">
    <location>
        <begin position="563"/>
        <end position="581"/>
    </location>
</feature>
<name>A0A9Q3BT58_9BASI</name>
<evidence type="ECO:0000256" key="2">
    <source>
        <dbReference type="SAM" id="Phobius"/>
    </source>
</evidence>
<feature type="compositionally biased region" description="Polar residues" evidence="1">
    <location>
        <begin position="185"/>
        <end position="195"/>
    </location>
</feature>
<feature type="compositionally biased region" description="Low complexity" evidence="1">
    <location>
        <begin position="160"/>
        <end position="184"/>
    </location>
</feature>
<keyword evidence="2" id="KW-0812">Transmembrane</keyword>
<feature type="compositionally biased region" description="Polar residues" evidence="1">
    <location>
        <begin position="223"/>
        <end position="232"/>
    </location>
</feature>
<reference evidence="3" key="1">
    <citation type="submission" date="2021-03" db="EMBL/GenBank/DDBJ databases">
        <title>Draft genome sequence of rust myrtle Austropuccinia psidii MF-1, a brazilian biotype.</title>
        <authorList>
            <person name="Quecine M.C."/>
            <person name="Pachon D.M.R."/>
            <person name="Bonatelli M.L."/>
            <person name="Correr F.H."/>
            <person name="Franceschini L.M."/>
            <person name="Leite T.F."/>
            <person name="Margarido G.R.A."/>
            <person name="Almeida C.A."/>
            <person name="Ferrarezi J.A."/>
            <person name="Labate C.A."/>
        </authorList>
    </citation>
    <scope>NUCLEOTIDE SEQUENCE</scope>
    <source>
        <strain evidence="3">MF-1</strain>
    </source>
</reference>
<feature type="compositionally biased region" description="Polar residues" evidence="1">
    <location>
        <begin position="872"/>
        <end position="906"/>
    </location>
</feature>
<keyword evidence="2" id="KW-1133">Transmembrane helix</keyword>
<dbReference type="InterPro" id="IPR039751">
    <property type="entry name" value="HERPUD1/2"/>
</dbReference>
<dbReference type="SUPFAM" id="SSF54236">
    <property type="entry name" value="Ubiquitin-like"/>
    <property type="match status" value="1"/>
</dbReference>
<organism evidence="3 4">
    <name type="scientific">Austropuccinia psidii MF-1</name>
    <dbReference type="NCBI Taxonomy" id="1389203"/>
    <lineage>
        <taxon>Eukaryota</taxon>
        <taxon>Fungi</taxon>
        <taxon>Dikarya</taxon>
        <taxon>Basidiomycota</taxon>
        <taxon>Pucciniomycotina</taxon>
        <taxon>Pucciniomycetes</taxon>
        <taxon>Pucciniales</taxon>
        <taxon>Sphaerophragmiaceae</taxon>
        <taxon>Austropuccinia</taxon>
    </lineage>
</organism>
<keyword evidence="2" id="KW-0472">Membrane</keyword>
<feature type="compositionally biased region" description="Polar residues" evidence="1">
    <location>
        <begin position="976"/>
        <end position="1014"/>
    </location>
</feature>
<feature type="compositionally biased region" description="Low complexity" evidence="1">
    <location>
        <begin position="196"/>
        <end position="222"/>
    </location>
</feature>
<dbReference type="AlphaFoldDB" id="A0A9Q3BT58"/>
<dbReference type="OrthoDB" id="21589at2759"/>
<feature type="compositionally biased region" description="Low complexity" evidence="1">
    <location>
        <begin position="960"/>
        <end position="969"/>
    </location>
</feature>
<dbReference type="Proteomes" id="UP000765509">
    <property type="component" value="Unassembled WGS sequence"/>
</dbReference>
<dbReference type="InterPro" id="IPR029071">
    <property type="entry name" value="Ubiquitin-like_domsf"/>
</dbReference>
<dbReference type="PANTHER" id="PTHR12943:SF27">
    <property type="entry name" value="HOMOCYSTEINE-INDUCED ENDOPLASMIC RETICULUM PROTEIN, ISOFORM A"/>
    <property type="match status" value="1"/>
</dbReference>
<evidence type="ECO:0008006" key="5">
    <source>
        <dbReference type="Google" id="ProtNLM"/>
    </source>
</evidence>
<evidence type="ECO:0000256" key="1">
    <source>
        <dbReference type="SAM" id="MobiDB-lite"/>
    </source>
</evidence>
<dbReference type="PANTHER" id="PTHR12943">
    <property type="entry name" value="HOMOCYSTEINE-RESPONSIVE ENDOPLASMIC RETICULUM-RESIDENT UNIQUITIN-LIKE DOMAIN HERPUD PROTEIN FAMILY MEMBER"/>
    <property type="match status" value="1"/>
</dbReference>
<feature type="region of interest" description="Disordered" evidence="1">
    <location>
        <begin position="1"/>
        <end position="25"/>
    </location>
</feature>
<gene>
    <name evidence="3" type="ORF">O181_011646</name>
</gene>
<feature type="compositionally biased region" description="Basic and acidic residues" evidence="1">
    <location>
        <begin position="859"/>
        <end position="871"/>
    </location>
</feature>
<feature type="region of interest" description="Disordered" evidence="1">
    <location>
        <begin position="653"/>
        <end position="685"/>
    </location>
</feature>
<dbReference type="GO" id="GO:0030968">
    <property type="term" value="P:endoplasmic reticulum unfolded protein response"/>
    <property type="evidence" value="ECO:0007669"/>
    <property type="project" value="TreeGrafter"/>
</dbReference>
<feature type="compositionally biased region" description="Basic and acidic residues" evidence="1">
    <location>
        <begin position="653"/>
        <end position="662"/>
    </location>
</feature>
<protein>
    <recommendedName>
        <fullName evidence="5">Ubiquitin-like domain-containing protein</fullName>
    </recommendedName>
</protein>
<feature type="compositionally biased region" description="Polar residues" evidence="1">
    <location>
        <begin position="669"/>
        <end position="685"/>
    </location>
</feature>
<feature type="transmembrane region" description="Helical" evidence="2">
    <location>
        <begin position="590"/>
        <end position="608"/>
    </location>
</feature>
<feature type="region of interest" description="Disordered" evidence="1">
    <location>
        <begin position="859"/>
        <end position="1026"/>
    </location>
</feature>
<feature type="region of interest" description="Disordered" evidence="1">
    <location>
        <begin position="155"/>
        <end position="232"/>
    </location>
</feature>
<dbReference type="EMBL" id="AVOT02002910">
    <property type="protein sequence ID" value="MBW0471931.1"/>
    <property type="molecule type" value="Genomic_DNA"/>
</dbReference>
<evidence type="ECO:0000313" key="3">
    <source>
        <dbReference type="EMBL" id="MBW0471931.1"/>
    </source>
</evidence>
<keyword evidence="4" id="KW-1185">Reference proteome</keyword>